<evidence type="ECO:0000256" key="7">
    <source>
        <dbReference type="RuleBase" id="RU367016"/>
    </source>
</evidence>
<evidence type="ECO:0000313" key="9">
    <source>
        <dbReference type="EMBL" id="MCT2042158.1"/>
    </source>
</evidence>
<keyword evidence="3 7" id="KW-1003">Cell membrane</keyword>
<dbReference type="RefSeq" id="WP_260103787.1">
    <property type="nucleotide sequence ID" value="NZ_JALXSQ010000005.1"/>
</dbReference>
<dbReference type="PANTHER" id="PTHR30353">
    <property type="entry name" value="INNER MEMBRANE PROTEIN DEDA-RELATED"/>
    <property type="match status" value="1"/>
</dbReference>
<feature type="transmembrane region" description="Helical" evidence="7">
    <location>
        <begin position="145"/>
        <end position="166"/>
    </location>
</feature>
<feature type="transmembrane region" description="Helical" evidence="7">
    <location>
        <begin position="60"/>
        <end position="81"/>
    </location>
</feature>
<organism evidence="9 10">
    <name type="scientific">Pseudoclavibacter albus</name>
    <dbReference type="NCBI Taxonomy" id="272241"/>
    <lineage>
        <taxon>Bacteria</taxon>
        <taxon>Bacillati</taxon>
        <taxon>Actinomycetota</taxon>
        <taxon>Actinomycetes</taxon>
        <taxon>Micrococcales</taxon>
        <taxon>Microbacteriaceae</taxon>
        <taxon>Pseudoclavibacter</taxon>
    </lineage>
</organism>
<feature type="transmembrane region" description="Helical" evidence="7">
    <location>
        <begin position="25"/>
        <end position="48"/>
    </location>
</feature>
<evidence type="ECO:0000256" key="2">
    <source>
        <dbReference type="ARBA" id="ARBA00010792"/>
    </source>
</evidence>
<keyword evidence="10" id="KW-1185">Reference proteome</keyword>
<keyword evidence="4 7" id="KW-0812">Transmembrane</keyword>
<gene>
    <name evidence="9" type="ORF">M3D15_02205</name>
</gene>
<sequence>MLNEWIDGALASIASLDPLARTLGAAVAILLETSVLLGLIVPGEMLVIIASTAVASPSDWLAMVAAVIGGALAGESIGYVLGHLLGPALIRSRLGHWIGVERLTRAEELLAERGGAAVFASRFLPVLHSLVPLIAGLSGMSYRRFLAWTTPACTLWALAYVSLAAVSSASYRELSRELQWAGVLFLGALAIGLLLAHFGKKWFARRFLEPGTPTSRGEVDRRASRID</sequence>
<keyword evidence="6 7" id="KW-0472">Membrane</keyword>
<dbReference type="Proteomes" id="UP001525379">
    <property type="component" value="Unassembled WGS sequence"/>
</dbReference>
<comment type="caution">
    <text evidence="9">The sequence shown here is derived from an EMBL/GenBank/DDBJ whole genome shotgun (WGS) entry which is preliminary data.</text>
</comment>
<dbReference type="InterPro" id="IPR032816">
    <property type="entry name" value="VTT_dom"/>
</dbReference>
<feature type="transmembrane region" description="Helical" evidence="7">
    <location>
        <begin position="178"/>
        <end position="198"/>
    </location>
</feature>
<protein>
    <submittedName>
        <fullName evidence="9">DedA family protein</fullName>
    </submittedName>
</protein>
<accession>A0ABT2HV05</accession>
<evidence type="ECO:0000259" key="8">
    <source>
        <dbReference type="Pfam" id="PF09335"/>
    </source>
</evidence>
<evidence type="ECO:0000256" key="6">
    <source>
        <dbReference type="ARBA" id="ARBA00023136"/>
    </source>
</evidence>
<dbReference type="EMBL" id="JALXSQ010000005">
    <property type="protein sequence ID" value="MCT2042158.1"/>
    <property type="molecule type" value="Genomic_DNA"/>
</dbReference>
<reference evidence="9 10" key="1">
    <citation type="submission" date="2022-04" db="EMBL/GenBank/DDBJ databases">
        <title>Human microbiome associated bacterial genomes.</title>
        <authorList>
            <person name="Sandstrom S."/>
            <person name="Salamzade R."/>
            <person name="Kalan L.R."/>
        </authorList>
    </citation>
    <scope>NUCLEOTIDE SEQUENCE [LARGE SCALE GENOMIC DNA]</scope>
    <source>
        <strain evidence="10">p3-SID1799</strain>
    </source>
</reference>
<comment type="subcellular location">
    <subcellularLocation>
        <location evidence="1 7">Cell membrane</location>
        <topology evidence="1 7">Multi-pass membrane protein</topology>
    </subcellularLocation>
</comment>
<proteinExistence type="inferred from homology"/>
<comment type="similarity">
    <text evidence="2 7">Belongs to the DedA family.</text>
</comment>
<evidence type="ECO:0000256" key="5">
    <source>
        <dbReference type="ARBA" id="ARBA00022989"/>
    </source>
</evidence>
<dbReference type="PANTHER" id="PTHR30353:SF0">
    <property type="entry name" value="TRANSMEMBRANE PROTEIN"/>
    <property type="match status" value="1"/>
</dbReference>
<dbReference type="Pfam" id="PF09335">
    <property type="entry name" value="VTT_dom"/>
    <property type="match status" value="1"/>
</dbReference>
<evidence type="ECO:0000313" key="10">
    <source>
        <dbReference type="Proteomes" id="UP001525379"/>
    </source>
</evidence>
<name>A0ABT2HV05_9MICO</name>
<evidence type="ECO:0000256" key="1">
    <source>
        <dbReference type="ARBA" id="ARBA00004651"/>
    </source>
</evidence>
<evidence type="ECO:0000256" key="4">
    <source>
        <dbReference type="ARBA" id="ARBA00022692"/>
    </source>
</evidence>
<feature type="domain" description="VTT" evidence="8">
    <location>
        <begin position="41"/>
        <end position="163"/>
    </location>
</feature>
<evidence type="ECO:0000256" key="3">
    <source>
        <dbReference type="ARBA" id="ARBA00022475"/>
    </source>
</evidence>
<dbReference type="InterPro" id="IPR032818">
    <property type="entry name" value="DedA-like"/>
</dbReference>
<keyword evidence="5 7" id="KW-1133">Transmembrane helix</keyword>